<sequence length="27" mass="3033">MPVFIFYSCCENGCSVNLNSPSCHFSF</sequence>
<name>A0A0E9VCQ3_ANGAN</name>
<organism evidence="1">
    <name type="scientific">Anguilla anguilla</name>
    <name type="common">European freshwater eel</name>
    <name type="synonym">Muraena anguilla</name>
    <dbReference type="NCBI Taxonomy" id="7936"/>
    <lineage>
        <taxon>Eukaryota</taxon>
        <taxon>Metazoa</taxon>
        <taxon>Chordata</taxon>
        <taxon>Craniata</taxon>
        <taxon>Vertebrata</taxon>
        <taxon>Euteleostomi</taxon>
        <taxon>Actinopterygii</taxon>
        <taxon>Neopterygii</taxon>
        <taxon>Teleostei</taxon>
        <taxon>Anguilliformes</taxon>
        <taxon>Anguillidae</taxon>
        <taxon>Anguilla</taxon>
    </lineage>
</organism>
<reference evidence="1" key="1">
    <citation type="submission" date="2014-11" db="EMBL/GenBank/DDBJ databases">
        <authorList>
            <person name="Amaro Gonzalez C."/>
        </authorList>
    </citation>
    <scope>NUCLEOTIDE SEQUENCE</scope>
</reference>
<accession>A0A0E9VCQ3</accession>
<reference evidence="1" key="2">
    <citation type="journal article" date="2015" name="Fish Shellfish Immunol.">
        <title>Early steps in the European eel (Anguilla anguilla)-Vibrio vulnificus interaction in the gills: Role of the RtxA13 toxin.</title>
        <authorList>
            <person name="Callol A."/>
            <person name="Pajuelo D."/>
            <person name="Ebbesson L."/>
            <person name="Teles M."/>
            <person name="MacKenzie S."/>
            <person name="Amaro C."/>
        </authorList>
    </citation>
    <scope>NUCLEOTIDE SEQUENCE</scope>
</reference>
<protein>
    <submittedName>
        <fullName evidence="1">Uncharacterized protein</fullName>
    </submittedName>
</protein>
<dbReference type="AlphaFoldDB" id="A0A0E9VCQ3"/>
<proteinExistence type="predicted"/>
<evidence type="ECO:0000313" key="1">
    <source>
        <dbReference type="EMBL" id="JAH75781.1"/>
    </source>
</evidence>
<dbReference type="EMBL" id="GBXM01032796">
    <property type="protein sequence ID" value="JAH75781.1"/>
    <property type="molecule type" value="Transcribed_RNA"/>
</dbReference>